<evidence type="ECO:0000256" key="1">
    <source>
        <dbReference type="SAM" id="MobiDB-lite"/>
    </source>
</evidence>
<name>A0A5B7GN50_PORTR</name>
<comment type="caution">
    <text evidence="2">The sequence shown here is derived from an EMBL/GenBank/DDBJ whole genome shotgun (WGS) entry which is preliminary data.</text>
</comment>
<sequence>MTPFPAGGGTREAERGVDIGLLFSRDGCGGGTGTVRDWAPSRFLQPSRDPPYRSSRPVLLVPPEPRCAASQGSGVVRKQPPS</sequence>
<accession>A0A5B7GN50</accession>
<evidence type="ECO:0000313" key="3">
    <source>
        <dbReference type="Proteomes" id="UP000324222"/>
    </source>
</evidence>
<feature type="region of interest" description="Disordered" evidence="1">
    <location>
        <begin position="25"/>
        <end position="82"/>
    </location>
</feature>
<dbReference type="AlphaFoldDB" id="A0A5B7GN50"/>
<keyword evidence="3" id="KW-1185">Reference proteome</keyword>
<evidence type="ECO:0000313" key="2">
    <source>
        <dbReference type="EMBL" id="MPC58667.1"/>
    </source>
</evidence>
<proteinExistence type="predicted"/>
<organism evidence="2 3">
    <name type="scientific">Portunus trituberculatus</name>
    <name type="common">Swimming crab</name>
    <name type="synonym">Neptunus trituberculatus</name>
    <dbReference type="NCBI Taxonomy" id="210409"/>
    <lineage>
        <taxon>Eukaryota</taxon>
        <taxon>Metazoa</taxon>
        <taxon>Ecdysozoa</taxon>
        <taxon>Arthropoda</taxon>
        <taxon>Crustacea</taxon>
        <taxon>Multicrustacea</taxon>
        <taxon>Malacostraca</taxon>
        <taxon>Eumalacostraca</taxon>
        <taxon>Eucarida</taxon>
        <taxon>Decapoda</taxon>
        <taxon>Pleocyemata</taxon>
        <taxon>Brachyura</taxon>
        <taxon>Eubrachyura</taxon>
        <taxon>Portunoidea</taxon>
        <taxon>Portunidae</taxon>
        <taxon>Portuninae</taxon>
        <taxon>Portunus</taxon>
    </lineage>
</organism>
<dbReference type="EMBL" id="VSRR010015887">
    <property type="protein sequence ID" value="MPC58667.1"/>
    <property type="molecule type" value="Genomic_DNA"/>
</dbReference>
<reference evidence="2 3" key="1">
    <citation type="submission" date="2019-05" db="EMBL/GenBank/DDBJ databases">
        <title>Another draft genome of Portunus trituberculatus and its Hox gene families provides insights of decapod evolution.</title>
        <authorList>
            <person name="Jeong J.-H."/>
            <person name="Song I."/>
            <person name="Kim S."/>
            <person name="Choi T."/>
            <person name="Kim D."/>
            <person name="Ryu S."/>
            <person name="Kim W."/>
        </authorList>
    </citation>
    <scope>NUCLEOTIDE SEQUENCE [LARGE SCALE GENOMIC DNA]</scope>
    <source>
        <tissue evidence="2">Muscle</tissue>
    </source>
</reference>
<dbReference type="Proteomes" id="UP000324222">
    <property type="component" value="Unassembled WGS sequence"/>
</dbReference>
<protein>
    <submittedName>
        <fullName evidence="2">Uncharacterized protein</fullName>
    </submittedName>
</protein>
<gene>
    <name evidence="2" type="ORF">E2C01_052674</name>
</gene>